<dbReference type="Gene3D" id="3.40.50.620">
    <property type="entry name" value="HUPs"/>
    <property type="match status" value="1"/>
</dbReference>
<feature type="binding site" evidence="9">
    <location>
        <begin position="32"/>
        <end position="33"/>
    </location>
    <ligand>
        <name>ATP</name>
        <dbReference type="ChEBI" id="CHEBI:30616"/>
    </ligand>
</feature>
<evidence type="ECO:0000256" key="5">
    <source>
        <dbReference type="ARBA" id="ARBA00022840"/>
    </source>
</evidence>
<feature type="binding site" evidence="9">
    <location>
        <position position="40"/>
    </location>
    <ligand>
        <name>ATP</name>
        <dbReference type="ChEBI" id="CHEBI:30616"/>
    </ligand>
</feature>
<dbReference type="NCBIfam" id="TIGR00125">
    <property type="entry name" value="cyt_tran_rel"/>
    <property type="match status" value="1"/>
</dbReference>
<comment type="caution">
    <text evidence="11">The sequence shown here is derived from an EMBL/GenBank/DDBJ whole genome shotgun (WGS) entry which is preliminary data.</text>
</comment>
<feature type="site" description="Transition state stabilizer" evidence="9">
    <location>
        <position position="40"/>
    </location>
</feature>
<comment type="catalytic activity">
    <reaction evidence="8 9">
        <text>(R)-4'-phosphopantetheine + ATP + H(+) = 3'-dephospho-CoA + diphosphate</text>
        <dbReference type="Rhea" id="RHEA:19801"/>
        <dbReference type="ChEBI" id="CHEBI:15378"/>
        <dbReference type="ChEBI" id="CHEBI:30616"/>
        <dbReference type="ChEBI" id="CHEBI:33019"/>
        <dbReference type="ChEBI" id="CHEBI:57328"/>
        <dbReference type="ChEBI" id="CHEBI:61723"/>
        <dbReference type="EC" id="2.7.7.3"/>
    </reaction>
</comment>
<dbReference type="Proteomes" id="UP000016660">
    <property type="component" value="Unassembled WGS sequence"/>
</dbReference>
<sequence>MLYCIFAYDKTHYKIMIMNAEKEMKIGLFVGSFDPFTLGHDSIVRRALPLFDKIVIGIGVNEHKQYMQTTEERMKTIQGVYADKSKIEVKAYTDLTIDFAKREGATYFIKGVRSVKDFEYEREQADINRQLGGIETLFLVAEPHLANISSSLVRELIHFGRDVSDFLPKNKD</sequence>
<dbReference type="InterPro" id="IPR014729">
    <property type="entry name" value="Rossmann-like_a/b/a_fold"/>
</dbReference>
<comment type="similarity">
    <text evidence="9">Belongs to the bacterial CoaD family.</text>
</comment>
<feature type="binding site" evidence="9">
    <location>
        <position position="64"/>
    </location>
    <ligand>
        <name>substrate</name>
    </ligand>
</feature>
<gene>
    <name evidence="9" type="primary">coaD</name>
    <name evidence="11" type="ORF">HMPREF0653_01644</name>
</gene>
<evidence type="ECO:0000256" key="9">
    <source>
        <dbReference type="HAMAP-Rule" id="MF_00151"/>
    </source>
</evidence>
<feature type="binding site" evidence="9">
    <location>
        <position position="110"/>
    </location>
    <ligand>
        <name>substrate</name>
    </ligand>
</feature>
<organism evidence="11 12">
    <name type="scientific">Prevotella disiens JCM 6334 = ATCC 29426</name>
    <dbReference type="NCBI Taxonomy" id="1235811"/>
    <lineage>
        <taxon>Bacteria</taxon>
        <taxon>Pseudomonadati</taxon>
        <taxon>Bacteroidota</taxon>
        <taxon>Bacteroidia</taxon>
        <taxon>Bacteroidales</taxon>
        <taxon>Prevotellaceae</taxon>
        <taxon>Prevotella</taxon>
    </lineage>
</organism>
<feature type="binding site" evidence="9">
    <location>
        <begin position="111"/>
        <end position="113"/>
    </location>
    <ligand>
        <name>ATP</name>
        <dbReference type="ChEBI" id="CHEBI:30616"/>
    </ligand>
</feature>
<comment type="subcellular location">
    <subcellularLocation>
        <location evidence="9">Cytoplasm</location>
    </subcellularLocation>
</comment>
<keyword evidence="3 9" id="KW-0548">Nucleotidyltransferase</keyword>
<feature type="binding site" evidence="9">
    <location>
        <position position="32"/>
    </location>
    <ligand>
        <name>substrate</name>
    </ligand>
</feature>
<dbReference type="Pfam" id="PF01467">
    <property type="entry name" value="CTP_transf_like"/>
    <property type="match status" value="1"/>
</dbReference>
<comment type="function">
    <text evidence="9">Reversibly transfers an adenylyl group from ATP to 4'-phosphopantetheine, yielding dephospho-CoA (dPCoA) and pyrophosphate.</text>
</comment>
<evidence type="ECO:0000256" key="6">
    <source>
        <dbReference type="ARBA" id="ARBA00022842"/>
    </source>
</evidence>
<reference evidence="11 12" key="1">
    <citation type="submission" date="2013-06" db="EMBL/GenBank/DDBJ databases">
        <authorList>
            <person name="Weinstock G."/>
            <person name="Sodergren E."/>
            <person name="Lobos E.A."/>
            <person name="Fulton L."/>
            <person name="Fulton R."/>
            <person name="Courtney L."/>
            <person name="Fronick C."/>
            <person name="O'Laughlin M."/>
            <person name="Godfrey J."/>
            <person name="Wilson R.M."/>
            <person name="Miner T."/>
            <person name="Farmer C."/>
            <person name="Delehaunty K."/>
            <person name="Cordes M."/>
            <person name="Minx P."/>
            <person name="Tomlinson C."/>
            <person name="Chen J."/>
            <person name="Wollam A."/>
            <person name="Pepin K.H."/>
            <person name="Bhonagiri V."/>
            <person name="Zhang X."/>
            <person name="Warren W."/>
            <person name="Mitreva M."/>
            <person name="Mardis E.R."/>
            <person name="Wilson R.K."/>
        </authorList>
    </citation>
    <scope>NUCLEOTIDE SEQUENCE [LARGE SCALE GENOMIC DNA]</scope>
    <source>
        <strain evidence="11 12">ATCC 29426</strain>
    </source>
</reference>
<comment type="subunit">
    <text evidence="9">Homohexamer.</text>
</comment>
<evidence type="ECO:0000256" key="8">
    <source>
        <dbReference type="ARBA" id="ARBA00029346"/>
    </source>
</evidence>
<protein>
    <recommendedName>
        <fullName evidence="9">Phosphopantetheine adenylyltransferase</fullName>
        <ecNumber evidence="9">2.7.7.3</ecNumber>
    </recommendedName>
    <alternativeName>
        <fullName evidence="9">Dephospho-CoA pyrophosphorylase</fullName>
    </alternativeName>
    <alternativeName>
        <fullName evidence="9">Pantetheine-phosphate adenylyltransferase</fullName>
        <shortName evidence="9">PPAT</shortName>
    </alternativeName>
</protein>
<dbReference type="HAMAP" id="MF_00151">
    <property type="entry name" value="PPAT_bact"/>
    <property type="match status" value="1"/>
</dbReference>
<dbReference type="InterPro" id="IPR004821">
    <property type="entry name" value="Cyt_trans-like"/>
</dbReference>
<keyword evidence="4 9" id="KW-0547">Nucleotide-binding</keyword>
<name>A0ABN0NRK7_9BACT</name>
<evidence type="ECO:0000259" key="10">
    <source>
        <dbReference type="Pfam" id="PF01467"/>
    </source>
</evidence>
<dbReference type="InterPro" id="IPR001980">
    <property type="entry name" value="PPAT"/>
</dbReference>
<keyword evidence="7 9" id="KW-0173">Coenzyme A biosynthesis</keyword>
<dbReference type="PANTHER" id="PTHR21342:SF1">
    <property type="entry name" value="PHOSPHOPANTETHEINE ADENYLYLTRANSFERASE"/>
    <property type="match status" value="1"/>
</dbReference>
<proteinExistence type="inferred from homology"/>
<evidence type="ECO:0000313" key="12">
    <source>
        <dbReference type="Proteomes" id="UP000016660"/>
    </source>
</evidence>
<dbReference type="EC" id="2.7.7.3" evidence="9"/>
<evidence type="ECO:0000256" key="1">
    <source>
        <dbReference type="ARBA" id="ARBA00022490"/>
    </source>
</evidence>
<accession>A0ABN0NRK7</accession>
<evidence type="ECO:0000313" key="11">
    <source>
        <dbReference type="EMBL" id="ERJ76027.1"/>
    </source>
</evidence>
<dbReference type="GO" id="GO:0016779">
    <property type="term" value="F:nucleotidyltransferase activity"/>
    <property type="evidence" value="ECO:0007669"/>
    <property type="project" value="UniProtKB-KW"/>
</dbReference>
<dbReference type="PRINTS" id="PR01020">
    <property type="entry name" value="LPSBIOSNTHSS"/>
</dbReference>
<evidence type="ECO:0000256" key="3">
    <source>
        <dbReference type="ARBA" id="ARBA00022695"/>
    </source>
</evidence>
<evidence type="ECO:0000256" key="7">
    <source>
        <dbReference type="ARBA" id="ARBA00022993"/>
    </source>
</evidence>
<dbReference type="SUPFAM" id="SSF52374">
    <property type="entry name" value="Nucleotidylyl transferase"/>
    <property type="match status" value="1"/>
</dbReference>
<feature type="binding site" evidence="9">
    <location>
        <begin position="145"/>
        <end position="151"/>
    </location>
    <ligand>
        <name>ATP</name>
        <dbReference type="ChEBI" id="CHEBI:30616"/>
    </ligand>
</feature>
<feature type="domain" description="Cytidyltransferase-like" evidence="10">
    <location>
        <begin position="28"/>
        <end position="155"/>
    </location>
</feature>
<feature type="binding site" evidence="9">
    <location>
        <position position="96"/>
    </location>
    <ligand>
        <name>substrate</name>
    </ligand>
</feature>
<feature type="binding site" evidence="9">
    <location>
        <position position="121"/>
    </location>
    <ligand>
        <name>ATP</name>
        <dbReference type="ChEBI" id="CHEBI:30616"/>
    </ligand>
</feature>
<keyword evidence="12" id="KW-1185">Reference proteome</keyword>
<keyword evidence="2 9" id="KW-0808">Transferase</keyword>
<keyword evidence="1 9" id="KW-0963">Cytoplasm</keyword>
<dbReference type="PANTHER" id="PTHR21342">
    <property type="entry name" value="PHOSPHOPANTETHEINE ADENYLYLTRANSFERASE"/>
    <property type="match status" value="1"/>
</dbReference>
<comment type="pathway">
    <text evidence="9">Cofactor biosynthesis; coenzyme A biosynthesis; CoA from (R)-pantothenate: step 4/5.</text>
</comment>
<keyword evidence="6 9" id="KW-0460">Magnesium</keyword>
<evidence type="ECO:0000256" key="4">
    <source>
        <dbReference type="ARBA" id="ARBA00022741"/>
    </source>
</evidence>
<comment type="cofactor">
    <cofactor evidence="9">
        <name>Mg(2+)</name>
        <dbReference type="ChEBI" id="CHEBI:18420"/>
    </cofactor>
</comment>
<evidence type="ECO:0000256" key="2">
    <source>
        <dbReference type="ARBA" id="ARBA00022679"/>
    </source>
</evidence>
<dbReference type="EMBL" id="AWUY01000148">
    <property type="protein sequence ID" value="ERJ76027.1"/>
    <property type="molecule type" value="Genomic_DNA"/>
</dbReference>
<dbReference type="NCBIfam" id="TIGR01510">
    <property type="entry name" value="coaD_prev_kdtB"/>
    <property type="match status" value="1"/>
</dbReference>
<keyword evidence="5 9" id="KW-0067">ATP-binding</keyword>